<organism evidence="1 2">
    <name type="scientific">Aeromonas media</name>
    <dbReference type="NCBI Taxonomy" id="651"/>
    <lineage>
        <taxon>Bacteria</taxon>
        <taxon>Pseudomonadati</taxon>
        <taxon>Pseudomonadota</taxon>
        <taxon>Gammaproteobacteria</taxon>
        <taxon>Aeromonadales</taxon>
        <taxon>Aeromonadaceae</taxon>
        <taxon>Aeromonas</taxon>
    </lineage>
</organism>
<dbReference type="AlphaFoldDB" id="A0AAE6VNJ5"/>
<sequence length="69" mass="7489">MDKLRQANEKLVFNFTVAGQGSDIHVTSAGQAKTTFTPADLPRQLQNRLLGHGGKVHLGSRPLPLPGWL</sequence>
<dbReference type="EMBL" id="CP047962">
    <property type="protein sequence ID" value="QHQ50553.1"/>
    <property type="molecule type" value="Genomic_DNA"/>
</dbReference>
<accession>A0AAE6VNJ5</accession>
<protein>
    <submittedName>
        <fullName evidence="1">Uncharacterized protein</fullName>
    </submittedName>
</protein>
<dbReference type="Proteomes" id="UP000463871">
    <property type="component" value="Chromosome"/>
</dbReference>
<evidence type="ECO:0000313" key="1">
    <source>
        <dbReference type="EMBL" id="QHQ50553.1"/>
    </source>
</evidence>
<proteinExistence type="predicted"/>
<name>A0AAE6VNJ5_AERME</name>
<gene>
    <name evidence="1" type="ORF">GWI30_06105</name>
</gene>
<dbReference type="RefSeq" id="WP_005331236.1">
    <property type="nucleotide sequence ID" value="NZ_AP022188.1"/>
</dbReference>
<reference evidence="1 2" key="1">
    <citation type="submission" date="2020-01" db="EMBL/GenBank/DDBJ databases">
        <title>Complete genome of Aeromonas media MC64.</title>
        <authorList>
            <person name="Cao G."/>
            <person name="Fu J."/>
            <person name="Zhong C."/>
        </authorList>
    </citation>
    <scope>NUCLEOTIDE SEQUENCE [LARGE SCALE GENOMIC DNA]</scope>
    <source>
        <strain evidence="1 2">MC64</strain>
    </source>
</reference>
<evidence type="ECO:0000313" key="2">
    <source>
        <dbReference type="Proteomes" id="UP000463871"/>
    </source>
</evidence>